<sequence length="303" mass="33456">MVHSGLPSIFPIRLHSGPLRGEGQQRGFLISSGSHFSSGGPSGWDGVWMIAPFCSIPLSLHFIPILAGSSWGTPSPVGGGRLAPCGLRNRSCSDWGHPASYSFTGDSTAFPGLFAFLVGGNRTLVRLMPNLRSPAAVHHRALCPYSPQSPPQLVGQSRALCPAYLHVQHTSQFSFIRNCLQFPIFLYFFFRVSLLRFLVLSSSSPSLSFSFPEPFRPIVCNYSLFIRTKLSVLFFFFVQEIVLFSLRVPGKSTGRNPGTRHQFLRNNPACCSSVLSPLWFWPKKKSTRSSSGELKEQPLFATL</sequence>
<dbReference type="Proteomes" id="UP000597762">
    <property type="component" value="Unassembled WGS sequence"/>
</dbReference>
<dbReference type="AlphaFoldDB" id="A0A812CVE1"/>
<evidence type="ECO:0000313" key="1">
    <source>
        <dbReference type="EMBL" id="CAE1285690.1"/>
    </source>
</evidence>
<protein>
    <submittedName>
        <fullName evidence="1">Uncharacterized protein</fullName>
    </submittedName>
</protein>
<name>A0A812CVE1_ACAPH</name>
<proteinExistence type="predicted"/>
<dbReference type="EMBL" id="CAHIKZ030002352">
    <property type="protein sequence ID" value="CAE1285690.1"/>
    <property type="molecule type" value="Genomic_DNA"/>
</dbReference>
<reference evidence="1" key="1">
    <citation type="submission" date="2021-01" db="EMBL/GenBank/DDBJ databases">
        <authorList>
            <person name="Li R."/>
            <person name="Bekaert M."/>
        </authorList>
    </citation>
    <scope>NUCLEOTIDE SEQUENCE</scope>
    <source>
        <strain evidence="1">Farmed</strain>
    </source>
</reference>
<accession>A0A812CVE1</accession>
<keyword evidence="2" id="KW-1185">Reference proteome</keyword>
<evidence type="ECO:0000313" key="2">
    <source>
        <dbReference type="Proteomes" id="UP000597762"/>
    </source>
</evidence>
<organism evidence="1 2">
    <name type="scientific">Acanthosepion pharaonis</name>
    <name type="common">Pharaoh cuttlefish</name>
    <name type="synonym">Sepia pharaonis</name>
    <dbReference type="NCBI Taxonomy" id="158019"/>
    <lineage>
        <taxon>Eukaryota</taxon>
        <taxon>Metazoa</taxon>
        <taxon>Spiralia</taxon>
        <taxon>Lophotrochozoa</taxon>
        <taxon>Mollusca</taxon>
        <taxon>Cephalopoda</taxon>
        <taxon>Coleoidea</taxon>
        <taxon>Decapodiformes</taxon>
        <taxon>Sepiida</taxon>
        <taxon>Sepiina</taxon>
        <taxon>Sepiidae</taxon>
        <taxon>Acanthosepion</taxon>
    </lineage>
</organism>
<gene>
    <name evidence="1" type="ORF">SPHA_45561</name>
</gene>
<comment type="caution">
    <text evidence="1">The sequence shown here is derived from an EMBL/GenBank/DDBJ whole genome shotgun (WGS) entry which is preliminary data.</text>
</comment>